<dbReference type="PROSITE" id="PS00155">
    <property type="entry name" value="CUTINASE_1"/>
    <property type="match status" value="1"/>
</dbReference>
<dbReference type="Proteomes" id="UP000093902">
    <property type="component" value="Unassembled WGS sequence"/>
</dbReference>
<comment type="similarity">
    <text evidence="2 8">Belongs to the cutinase family.</text>
</comment>
<proteinExistence type="inferred from homology"/>
<dbReference type="Gene3D" id="3.40.50.1820">
    <property type="entry name" value="alpha/beta hydrolase"/>
    <property type="match status" value="1"/>
</dbReference>
<evidence type="ECO:0000256" key="3">
    <source>
        <dbReference type="ARBA" id="ARBA00022487"/>
    </source>
</evidence>
<keyword evidence="3 8" id="KW-0719">Serine esterase</keyword>
<protein>
    <recommendedName>
        <fullName evidence="8">Cutinase</fullName>
        <ecNumber evidence="8">3.1.1.-</ecNumber>
    </recommendedName>
</protein>
<gene>
    <name evidence="9" type="ORF">A5792_03255</name>
</gene>
<evidence type="ECO:0000256" key="7">
    <source>
        <dbReference type="ARBA" id="ARBA00023157"/>
    </source>
</evidence>
<comment type="subcellular location">
    <subcellularLocation>
        <location evidence="1 8">Secreted</location>
    </subcellularLocation>
</comment>
<name>A0A1A0R812_MYCPR</name>
<accession>A0A1A0R812</accession>
<organism evidence="9 10">
    <name type="scientific">Mycolicibacterium peregrinum</name>
    <name type="common">Mycobacterium peregrinum</name>
    <dbReference type="NCBI Taxonomy" id="43304"/>
    <lineage>
        <taxon>Bacteria</taxon>
        <taxon>Bacillati</taxon>
        <taxon>Actinomycetota</taxon>
        <taxon>Actinomycetes</taxon>
        <taxon>Mycobacteriales</taxon>
        <taxon>Mycobacteriaceae</taxon>
        <taxon>Mycolicibacterium</taxon>
    </lineage>
</organism>
<evidence type="ECO:0000256" key="4">
    <source>
        <dbReference type="ARBA" id="ARBA00022525"/>
    </source>
</evidence>
<feature type="signal peptide" evidence="8">
    <location>
        <begin position="1"/>
        <end position="35"/>
    </location>
</feature>
<dbReference type="PANTHER" id="PTHR33630:SF9">
    <property type="entry name" value="CUTINASE 4"/>
    <property type="match status" value="1"/>
</dbReference>
<feature type="chain" id="PRO_5008444482" description="Cutinase" evidence="8">
    <location>
        <begin position="36"/>
        <end position="231"/>
    </location>
</feature>
<evidence type="ECO:0000256" key="6">
    <source>
        <dbReference type="ARBA" id="ARBA00022801"/>
    </source>
</evidence>
<keyword evidence="7" id="KW-1015">Disulfide bond</keyword>
<evidence type="ECO:0000313" key="10">
    <source>
        <dbReference type="Proteomes" id="UP000093902"/>
    </source>
</evidence>
<dbReference type="GO" id="GO:0052689">
    <property type="term" value="F:carboxylic ester hydrolase activity"/>
    <property type="evidence" value="ECO:0007669"/>
    <property type="project" value="UniProtKB-KW"/>
</dbReference>
<evidence type="ECO:0000256" key="5">
    <source>
        <dbReference type="ARBA" id="ARBA00022729"/>
    </source>
</evidence>
<dbReference type="Pfam" id="PF01083">
    <property type="entry name" value="Cutinase"/>
    <property type="match status" value="1"/>
</dbReference>
<evidence type="ECO:0000256" key="1">
    <source>
        <dbReference type="ARBA" id="ARBA00004613"/>
    </source>
</evidence>
<reference evidence="10" key="1">
    <citation type="submission" date="2016-06" db="EMBL/GenBank/DDBJ databases">
        <authorList>
            <person name="Sutton G."/>
            <person name="Brinkac L."/>
            <person name="Sanka R."/>
            <person name="Adams M."/>
            <person name="Lau E."/>
            <person name="Mehaffy C."/>
            <person name="Tameris M."/>
            <person name="Hatherill M."/>
            <person name="Hanekom W."/>
            <person name="Mahomed H."/>
            <person name="Mcshane H."/>
        </authorList>
    </citation>
    <scope>NUCLEOTIDE SEQUENCE [LARGE SCALE GENOMIC DNA]</scope>
    <source>
        <strain evidence="10">852002-51209_SCH5440388</strain>
    </source>
</reference>
<dbReference type="InterPro" id="IPR000675">
    <property type="entry name" value="Cutinase/axe"/>
</dbReference>
<keyword evidence="4 8" id="KW-0964">Secreted</keyword>
<comment type="caution">
    <text evidence="9">The sequence shown here is derived from an EMBL/GenBank/DDBJ whole genome shotgun (WGS) entry which is preliminary data.</text>
</comment>
<dbReference type="PANTHER" id="PTHR33630">
    <property type="entry name" value="CUTINASE RV1984C-RELATED-RELATED"/>
    <property type="match status" value="1"/>
</dbReference>
<dbReference type="InterPro" id="IPR029058">
    <property type="entry name" value="AB_hydrolase_fold"/>
</dbReference>
<evidence type="ECO:0000313" key="9">
    <source>
        <dbReference type="EMBL" id="OBB29879.1"/>
    </source>
</evidence>
<dbReference type="EMBL" id="LZSO01000023">
    <property type="protein sequence ID" value="OBB29879.1"/>
    <property type="molecule type" value="Genomic_DNA"/>
</dbReference>
<dbReference type="STRING" id="43304.GCA_001403655_06364"/>
<dbReference type="EC" id="3.1.1.-" evidence="8"/>
<sequence length="231" mass="23622">MGVRLVSALAGIAAVTAAAALGTIATPIAMPSASAAPDCPDIEVVFARGTDEPAGIGNVGKAFVDTLRPMVKGSTIGTYAVQYPASWDFMKAAAGATDMSKRVQATAARCPKTKIVMGGYSQGAAVVDVVATSPIAGLGYSAPLPAAVVPRVASVVVFGNPSARLGQPLTRMSPDFGARTADLCNTNDPICSLGRDWDAHISYPKSGLIKLAAQWVTRHVQPPPPAPAARR</sequence>
<dbReference type="SUPFAM" id="SSF53474">
    <property type="entry name" value="alpha/beta-Hydrolases"/>
    <property type="match status" value="1"/>
</dbReference>
<evidence type="ECO:0000256" key="8">
    <source>
        <dbReference type="RuleBase" id="RU361263"/>
    </source>
</evidence>
<keyword evidence="6 8" id="KW-0378">Hydrolase</keyword>
<dbReference type="OrthoDB" id="3690529at2"/>
<dbReference type="SMART" id="SM01110">
    <property type="entry name" value="Cutinase"/>
    <property type="match status" value="1"/>
</dbReference>
<dbReference type="InterPro" id="IPR043580">
    <property type="entry name" value="CUTINASE_1"/>
</dbReference>
<keyword evidence="5 8" id="KW-0732">Signal</keyword>
<dbReference type="AlphaFoldDB" id="A0A1A0R812"/>
<evidence type="ECO:0000256" key="2">
    <source>
        <dbReference type="ARBA" id="ARBA00007534"/>
    </source>
</evidence>
<comment type="function">
    <text evidence="8">Catalyzes the hydrolysis of complex carboxylic polyesters found in the cell wall of plants. Degrades cutin, a macromolecule that forms the structure of the plant cuticle.</text>
</comment>
<dbReference type="GO" id="GO:0005576">
    <property type="term" value="C:extracellular region"/>
    <property type="evidence" value="ECO:0007669"/>
    <property type="project" value="UniProtKB-SubCell"/>
</dbReference>